<dbReference type="GO" id="GO:0008270">
    <property type="term" value="F:zinc ion binding"/>
    <property type="evidence" value="ECO:0007669"/>
    <property type="project" value="InterPro"/>
</dbReference>
<name>A0AAD6DKY6_9EURO</name>
<dbReference type="GO" id="GO:0003677">
    <property type="term" value="F:DNA binding"/>
    <property type="evidence" value="ECO:0007669"/>
    <property type="project" value="UniProtKB-KW"/>
</dbReference>
<evidence type="ECO:0000256" key="2">
    <source>
        <dbReference type="ARBA" id="ARBA00023015"/>
    </source>
</evidence>
<keyword evidence="1" id="KW-0479">Metal-binding</keyword>
<dbReference type="PROSITE" id="PS50048">
    <property type="entry name" value="ZN2_CY6_FUNGAL_2"/>
    <property type="match status" value="1"/>
</dbReference>
<feature type="domain" description="Zn(2)-C6 fungal-type" evidence="7">
    <location>
        <begin position="66"/>
        <end position="96"/>
    </location>
</feature>
<evidence type="ECO:0000256" key="5">
    <source>
        <dbReference type="ARBA" id="ARBA00023242"/>
    </source>
</evidence>
<evidence type="ECO:0000313" key="9">
    <source>
        <dbReference type="Proteomes" id="UP001213799"/>
    </source>
</evidence>
<evidence type="ECO:0000313" key="8">
    <source>
        <dbReference type="EMBL" id="KAJ5588277.1"/>
    </source>
</evidence>
<reference evidence="8" key="2">
    <citation type="submission" date="2023-01" db="EMBL/GenBank/DDBJ databases">
        <authorList>
            <person name="Petersen C."/>
        </authorList>
    </citation>
    <scope>NUCLEOTIDE SEQUENCE</scope>
    <source>
        <strain evidence="8">IBT 12815</strain>
    </source>
</reference>
<evidence type="ECO:0000256" key="1">
    <source>
        <dbReference type="ARBA" id="ARBA00022723"/>
    </source>
</evidence>
<accession>A0AAD6DKY6</accession>
<dbReference type="InterPro" id="IPR007219">
    <property type="entry name" value="XnlR_reg_dom"/>
</dbReference>
<keyword evidence="5" id="KW-0539">Nucleus</keyword>
<keyword evidence="3" id="KW-0238">DNA-binding</keyword>
<dbReference type="EMBL" id="JAQJAE010000006">
    <property type="protein sequence ID" value="KAJ5588277.1"/>
    <property type="molecule type" value="Genomic_DNA"/>
</dbReference>
<dbReference type="CDD" id="cd00067">
    <property type="entry name" value="GAL4"/>
    <property type="match status" value="1"/>
</dbReference>
<dbReference type="GO" id="GO:0000981">
    <property type="term" value="F:DNA-binding transcription factor activity, RNA polymerase II-specific"/>
    <property type="evidence" value="ECO:0007669"/>
    <property type="project" value="InterPro"/>
</dbReference>
<dbReference type="InterPro" id="IPR053181">
    <property type="entry name" value="EcdB-like_regulator"/>
</dbReference>
<dbReference type="RefSeq" id="XP_056747296.1">
    <property type="nucleotide sequence ID" value="XM_056902009.1"/>
</dbReference>
<proteinExistence type="predicted"/>
<dbReference type="PROSITE" id="PS00463">
    <property type="entry name" value="ZN2_CY6_FUNGAL_1"/>
    <property type="match status" value="1"/>
</dbReference>
<dbReference type="CDD" id="cd12148">
    <property type="entry name" value="fungal_TF_MHR"/>
    <property type="match status" value="1"/>
</dbReference>
<dbReference type="PANTHER" id="PTHR47785">
    <property type="entry name" value="ZN(II)2CYS6 TRANSCRIPTION FACTOR (EUROFUNG)-RELATED-RELATED"/>
    <property type="match status" value="1"/>
</dbReference>
<keyword evidence="9" id="KW-1185">Reference proteome</keyword>
<gene>
    <name evidence="8" type="ORF">N7537_010955</name>
</gene>
<dbReference type="Pfam" id="PF00172">
    <property type="entry name" value="Zn_clus"/>
    <property type="match status" value="1"/>
</dbReference>
<feature type="region of interest" description="Disordered" evidence="6">
    <location>
        <begin position="446"/>
        <end position="469"/>
    </location>
</feature>
<evidence type="ECO:0000256" key="3">
    <source>
        <dbReference type="ARBA" id="ARBA00023125"/>
    </source>
</evidence>
<dbReference type="Gene3D" id="4.10.240.10">
    <property type="entry name" value="Zn(2)-C6 fungal-type DNA-binding domain"/>
    <property type="match status" value="1"/>
</dbReference>
<dbReference type="GO" id="GO:0006351">
    <property type="term" value="P:DNA-templated transcription"/>
    <property type="evidence" value="ECO:0007669"/>
    <property type="project" value="InterPro"/>
</dbReference>
<protein>
    <recommendedName>
        <fullName evidence="7">Zn(2)-C6 fungal-type domain-containing protein</fullName>
    </recommendedName>
</protein>
<feature type="region of interest" description="Disordered" evidence="6">
    <location>
        <begin position="1"/>
        <end position="46"/>
    </location>
</feature>
<dbReference type="PANTHER" id="PTHR47785:SF5">
    <property type="entry name" value="ZN(II)2CYS6 TRANSCRIPTION FACTOR (EUROFUNG)"/>
    <property type="match status" value="1"/>
</dbReference>
<comment type="caution">
    <text evidence="8">The sequence shown here is derived from an EMBL/GenBank/DDBJ whole genome shotgun (WGS) entry which is preliminary data.</text>
</comment>
<dbReference type="GeneID" id="81592251"/>
<feature type="compositionally biased region" description="Basic and acidic residues" evidence="6">
    <location>
        <begin position="23"/>
        <end position="33"/>
    </location>
</feature>
<sequence length="688" mass="76379">MSLHSNGSAVRPEPIDVSSWEPSYRHEATDTSHSEGSSGDAAKVTSNKRHLLDSVARYPRKRGATACQICRIRKTKCDNARPACGFCVQHNARCVYGSSSEASIPFDAASEEILSRLSAIQSLLSHGHPVLPTAAGSATGAAASYDQTYPIAGVRRGVDLKIASASTSASHMLWRQGYPASALSATRCETLLQWPVFEDVVSVRESNIKSFLLDCTSDRSGMVDLAASGQQQLSTSEQEDASEDLTEEHQVHGANYVHLCYTFLSAVHRRNPILDGDRLMESAHHVMTHGLRWDARTCLVLLASALAHCGSSCSLDGVAASGQVGLTVAGIEDELIAEAYYIEAKKRIGFLQSSITDIQCLLLASMYEKATLNVIKAWDYIKDACSRLQTYLLSRRGVGHKEQVDHLEPRIFWSCMKAESELAAELPLQASGIENFEYPYPFPSPPQSLAKATGPHSPPSGSVDSKESNHRQIQEEESWFFYTADISFRRILNQHLKVLYTEADTGWSENINLTFAQFTECEQQIEGWYHHLPSVIRFSSEGHSENELSLFLKGRFQGWRELVRRPFLYFALHHGGDEPVDPQVMALATECLYICAGLIDHYFPQGRHGGTWFISRRTFTCSLLILAAIFANQEDLKPPDDWLTVLQMAIDILEKWETAASDIARMRVILSKLVHEAQQRTGIVPKSR</sequence>
<keyword evidence="2" id="KW-0805">Transcription regulation</keyword>
<dbReference type="Proteomes" id="UP001213799">
    <property type="component" value="Unassembled WGS sequence"/>
</dbReference>
<keyword evidence="4" id="KW-0804">Transcription</keyword>
<dbReference type="InterPro" id="IPR036864">
    <property type="entry name" value="Zn2-C6_fun-type_DNA-bd_sf"/>
</dbReference>
<evidence type="ECO:0000259" key="7">
    <source>
        <dbReference type="PROSITE" id="PS50048"/>
    </source>
</evidence>
<dbReference type="SMART" id="SM00066">
    <property type="entry name" value="GAL4"/>
    <property type="match status" value="1"/>
</dbReference>
<evidence type="ECO:0000256" key="6">
    <source>
        <dbReference type="SAM" id="MobiDB-lite"/>
    </source>
</evidence>
<dbReference type="SUPFAM" id="SSF57701">
    <property type="entry name" value="Zn2/Cys6 DNA-binding domain"/>
    <property type="match status" value="1"/>
</dbReference>
<reference evidence="8" key="1">
    <citation type="journal article" date="2023" name="IMA Fungus">
        <title>Comparative genomic study of the Penicillium genus elucidates a diverse pangenome and 15 lateral gene transfer events.</title>
        <authorList>
            <person name="Petersen C."/>
            <person name="Sorensen T."/>
            <person name="Nielsen M.R."/>
            <person name="Sondergaard T.E."/>
            <person name="Sorensen J.L."/>
            <person name="Fitzpatrick D.A."/>
            <person name="Frisvad J.C."/>
            <person name="Nielsen K.L."/>
        </authorList>
    </citation>
    <scope>NUCLEOTIDE SEQUENCE</scope>
    <source>
        <strain evidence="8">IBT 12815</strain>
    </source>
</reference>
<dbReference type="Pfam" id="PF04082">
    <property type="entry name" value="Fungal_trans"/>
    <property type="match status" value="1"/>
</dbReference>
<evidence type="ECO:0000256" key="4">
    <source>
        <dbReference type="ARBA" id="ARBA00023163"/>
    </source>
</evidence>
<dbReference type="InterPro" id="IPR001138">
    <property type="entry name" value="Zn2Cys6_DnaBD"/>
</dbReference>
<organism evidence="8 9">
    <name type="scientific">Penicillium hordei</name>
    <dbReference type="NCBI Taxonomy" id="40994"/>
    <lineage>
        <taxon>Eukaryota</taxon>
        <taxon>Fungi</taxon>
        <taxon>Dikarya</taxon>
        <taxon>Ascomycota</taxon>
        <taxon>Pezizomycotina</taxon>
        <taxon>Eurotiomycetes</taxon>
        <taxon>Eurotiomycetidae</taxon>
        <taxon>Eurotiales</taxon>
        <taxon>Aspergillaceae</taxon>
        <taxon>Penicillium</taxon>
    </lineage>
</organism>
<dbReference type="AlphaFoldDB" id="A0AAD6DKY6"/>